<feature type="region of interest" description="Disordered" evidence="1">
    <location>
        <begin position="83"/>
        <end position="103"/>
    </location>
</feature>
<sequence length="103" mass="11375">MNDRKRAGIHGKRQNLAAKMCHNGASPVVHIVELGESFACICSSGRSSTRAQSYASRKIRRPSYRSPLAHKRLMRAYLSGCDHTSTNVPDPIRTPKLSALGRE</sequence>
<dbReference type="AlphaFoldDB" id="A0AAW2XMB8"/>
<comment type="caution">
    <text evidence="2">The sequence shown here is derived from an EMBL/GenBank/DDBJ whole genome shotgun (WGS) entry which is preliminary data.</text>
</comment>
<reference evidence="2" key="2">
    <citation type="journal article" date="2024" name="Plant">
        <title>Genomic evolution and insights into agronomic trait innovations of Sesamum species.</title>
        <authorList>
            <person name="Miao H."/>
            <person name="Wang L."/>
            <person name="Qu L."/>
            <person name="Liu H."/>
            <person name="Sun Y."/>
            <person name="Le M."/>
            <person name="Wang Q."/>
            <person name="Wei S."/>
            <person name="Zheng Y."/>
            <person name="Lin W."/>
            <person name="Duan Y."/>
            <person name="Cao H."/>
            <person name="Xiong S."/>
            <person name="Wang X."/>
            <person name="Wei L."/>
            <person name="Li C."/>
            <person name="Ma Q."/>
            <person name="Ju M."/>
            <person name="Zhao R."/>
            <person name="Li G."/>
            <person name="Mu C."/>
            <person name="Tian Q."/>
            <person name="Mei H."/>
            <person name="Zhang T."/>
            <person name="Gao T."/>
            <person name="Zhang H."/>
        </authorList>
    </citation>
    <scope>NUCLEOTIDE SEQUENCE</scope>
    <source>
        <strain evidence="2">KEN1</strain>
    </source>
</reference>
<evidence type="ECO:0000256" key="1">
    <source>
        <dbReference type="SAM" id="MobiDB-lite"/>
    </source>
</evidence>
<reference evidence="2" key="1">
    <citation type="submission" date="2020-06" db="EMBL/GenBank/DDBJ databases">
        <authorList>
            <person name="Li T."/>
            <person name="Hu X."/>
            <person name="Zhang T."/>
            <person name="Song X."/>
            <person name="Zhang H."/>
            <person name="Dai N."/>
            <person name="Sheng W."/>
            <person name="Hou X."/>
            <person name="Wei L."/>
        </authorList>
    </citation>
    <scope>NUCLEOTIDE SEQUENCE</scope>
    <source>
        <strain evidence="2">KEN1</strain>
        <tissue evidence="2">Leaf</tissue>
    </source>
</reference>
<proteinExistence type="predicted"/>
<accession>A0AAW2XMB8</accession>
<gene>
    <name evidence="2" type="ORF">Slati_0856200</name>
</gene>
<evidence type="ECO:0000313" key="2">
    <source>
        <dbReference type="EMBL" id="KAL0455170.1"/>
    </source>
</evidence>
<name>A0AAW2XMB8_9LAMI</name>
<protein>
    <submittedName>
        <fullName evidence="2">Uncharacterized protein</fullName>
    </submittedName>
</protein>
<dbReference type="EMBL" id="JACGWN010000003">
    <property type="protein sequence ID" value="KAL0455170.1"/>
    <property type="molecule type" value="Genomic_DNA"/>
</dbReference>
<organism evidence="2">
    <name type="scientific">Sesamum latifolium</name>
    <dbReference type="NCBI Taxonomy" id="2727402"/>
    <lineage>
        <taxon>Eukaryota</taxon>
        <taxon>Viridiplantae</taxon>
        <taxon>Streptophyta</taxon>
        <taxon>Embryophyta</taxon>
        <taxon>Tracheophyta</taxon>
        <taxon>Spermatophyta</taxon>
        <taxon>Magnoliopsida</taxon>
        <taxon>eudicotyledons</taxon>
        <taxon>Gunneridae</taxon>
        <taxon>Pentapetalae</taxon>
        <taxon>asterids</taxon>
        <taxon>lamiids</taxon>
        <taxon>Lamiales</taxon>
        <taxon>Pedaliaceae</taxon>
        <taxon>Sesamum</taxon>
    </lineage>
</organism>